<evidence type="ECO:0000313" key="2">
    <source>
        <dbReference type="Proteomes" id="UP001187192"/>
    </source>
</evidence>
<comment type="caution">
    <text evidence="1">The sequence shown here is derived from an EMBL/GenBank/DDBJ whole genome shotgun (WGS) entry which is preliminary data.</text>
</comment>
<organism evidence="1 2">
    <name type="scientific">Ficus carica</name>
    <name type="common">Common fig</name>
    <dbReference type="NCBI Taxonomy" id="3494"/>
    <lineage>
        <taxon>Eukaryota</taxon>
        <taxon>Viridiplantae</taxon>
        <taxon>Streptophyta</taxon>
        <taxon>Embryophyta</taxon>
        <taxon>Tracheophyta</taxon>
        <taxon>Spermatophyta</taxon>
        <taxon>Magnoliopsida</taxon>
        <taxon>eudicotyledons</taxon>
        <taxon>Gunneridae</taxon>
        <taxon>Pentapetalae</taxon>
        <taxon>rosids</taxon>
        <taxon>fabids</taxon>
        <taxon>Rosales</taxon>
        <taxon>Moraceae</taxon>
        <taxon>Ficeae</taxon>
        <taxon>Ficus</taxon>
    </lineage>
</organism>
<gene>
    <name evidence="1" type="ORF">TIFTF001_014242</name>
</gene>
<keyword evidence="2" id="KW-1185">Reference proteome</keyword>
<dbReference type="Proteomes" id="UP001187192">
    <property type="component" value="Unassembled WGS sequence"/>
</dbReference>
<protein>
    <submittedName>
        <fullName evidence="1">Uncharacterized protein</fullName>
    </submittedName>
</protein>
<reference evidence="1" key="1">
    <citation type="submission" date="2023-07" db="EMBL/GenBank/DDBJ databases">
        <title>draft genome sequence of fig (Ficus carica).</title>
        <authorList>
            <person name="Takahashi T."/>
            <person name="Nishimura K."/>
        </authorList>
    </citation>
    <scope>NUCLEOTIDE SEQUENCE</scope>
</reference>
<name>A0AA87ZWG0_FICCA</name>
<dbReference type="EMBL" id="BTGU01000019">
    <property type="protein sequence ID" value="GMN45044.1"/>
    <property type="molecule type" value="Genomic_DNA"/>
</dbReference>
<evidence type="ECO:0000313" key="1">
    <source>
        <dbReference type="EMBL" id="GMN45044.1"/>
    </source>
</evidence>
<accession>A0AA87ZWG0</accession>
<sequence length="156" mass="17498">MEKIMAMLSSAIQVGGSSSLDSSWCHHREPSVTLTEEFIDSEEEEVDGANKRFVGLGYLEENLASNLTAEEIESWRKRFGIPEGIKLRVPHSSKRADSPHAGWFALYELSLLSGMRFLLPELASELLQYCGIVIGQLMPNTWRVLYGMSVVDLLCF</sequence>
<proteinExistence type="predicted"/>
<dbReference type="AlphaFoldDB" id="A0AA87ZWG0"/>